<evidence type="ECO:0000259" key="1">
    <source>
        <dbReference type="PROSITE" id="PS51819"/>
    </source>
</evidence>
<organism evidence="2 3">
    <name type="scientific">Gimibacter soli</name>
    <dbReference type="NCBI Taxonomy" id="3024400"/>
    <lineage>
        <taxon>Bacteria</taxon>
        <taxon>Pseudomonadati</taxon>
        <taxon>Pseudomonadota</taxon>
        <taxon>Alphaproteobacteria</taxon>
        <taxon>Kordiimonadales</taxon>
        <taxon>Temperatibacteraceae</taxon>
        <taxon>Gimibacter</taxon>
    </lineage>
</organism>
<dbReference type="CDD" id="cd08343">
    <property type="entry name" value="ED_TypeI_classII_C"/>
    <property type="match status" value="1"/>
</dbReference>
<dbReference type="Gene3D" id="3.10.180.10">
    <property type="entry name" value="2,3-Dihydroxybiphenyl 1,2-Dioxygenase, domain 1"/>
    <property type="match status" value="1"/>
</dbReference>
<keyword evidence="3" id="KW-1185">Reference proteome</keyword>
<proteinExistence type="predicted"/>
<dbReference type="InterPro" id="IPR050383">
    <property type="entry name" value="GlyoxalaseI/FosfomycinResist"/>
</dbReference>
<dbReference type="InterPro" id="IPR004360">
    <property type="entry name" value="Glyas_Fos-R_dOase_dom"/>
</dbReference>
<accession>A0AAF0BKU0</accession>
<reference evidence="2" key="1">
    <citation type="submission" date="2023-01" db="EMBL/GenBank/DDBJ databases">
        <title>The genome sequence of Kordiimonadaceae bacterium 6D33.</title>
        <authorList>
            <person name="Liu Y."/>
        </authorList>
    </citation>
    <scope>NUCLEOTIDE SEQUENCE</scope>
    <source>
        <strain evidence="2">6D33</strain>
    </source>
</reference>
<dbReference type="RefSeq" id="WP_289502839.1">
    <property type="nucleotide sequence ID" value="NZ_CP116805.1"/>
</dbReference>
<evidence type="ECO:0000313" key="2">
    <source>
        <dbReference type="EMBL" id="WCL53327.1"/>
    </source>
</evidence>
<name>A0AAF0BKU0_9PROT</name>
<evidence type="ECO:0000313" key="3">
    <source>
        <dbReference type="Proteomes" id="UP001217500"/>
    </source>
</evidence>
<dbReference type="Pfam" id="PF00903">
    <property type="entry name" value="Glyoxalase"/>
    <property type="match status" value="1"/>
</dbReference>
<dbReference type="PANTHER" id="PTHR21366">
    <property type="entry name" value="GLYOXALASE FAMILY PROTEIN"/>
    <property type="match status" value="1"/>
</dbReference>
<dbReference type="InterPro" id="IPR029068">
    <property type="entry name" value="Glyas_Bleomycin-R_OHBP_Dase"/>
</dbReference>
<dbReference type="KEGG" id="gso:PH603_12345"/>
<protein>
    <submittedName>
        <fullName evidence="2">VOC family protein</fullName>
    </submittedName>
</protein>
<dbReference type="Proteomes" id="UP001217500">
    <property type="component" value="Chromosome"/>
</dbReference>
<dbReference type="PANTHER" id="PTHR21366:SF14">
    <property type="entry name" value="GLYOXALASE DOMAIN-CONTAINING PROTEIN 5"/>
    <property type="match status" value="1"/>
</dbReference>
<dbReference type="PROSITE" id="PS51819">
    <property type="entry name" value="VOC"/>
    <property type="match status" value="1"/>
</dbReference>
<dbReference type="InterPro" id="IPR037523">
    <property type="entry name" value="VOC_core"/>
</dbReference>
<sequence length="184" mass="20823">MMYRPKPRKLGHLVLKVRDIQQSLAFYTEVVGLEVSDWIGSHMVFLRCGEDHHDLALLQLPPGHVAAPEGQYPMVEHFSYHVETLDEIREITEMLVARGIPIDRGIGRHGPGGNTFIVFKDPDGNNVEFYSDMIQVTDETPHTPAVWDGGEMETFDRWNLQEFVVEPPARIKAILDMDTKEGGA</sequence>
<dbReference type="SUPFAM" id="SSF54593">
    <property type="entry name" value="Glyoxalase/Bleomycin resistance protein/Dihydroxybiphenyl dioxygenase"/>
    <property type="match status" value="1"/>
</dbReference>
<dbReference type="EMBL" id="CP116805">
    <property type="protein sequence ID" value="WCL53327.1"/>
    <property type="molecule type" value="Genomic_DNA"/>
</dbReference>
<dbReference type="AlphaFoldDB" id="A0AAF0BKU0"/>
<gene>
    <name evidence="2" type="ORF">PH603_12345</name>
</gene>
<feature type="domain" description="VOC" evidence="1">
    <location>
        <begin position="9"/>
        <end position="132"/>
    </location>
</feature>